<dbReference type="PANTHER" id="PTHR43214">
    <property type="entry name" value="TWO-COMPONENT RESPONSE REGULATOR"/>
    <property type="match status" value="1"/>
</dbReference>
<reference evidence="5 6" key="1">
    <citation type="submission" date="2020-08" db="EMBL/GenBank/DDBJ databases">
        <title>A novel species.</title>
        <authorList>
            <person name="Gao J."/>
        </authorList>
    </citation>
    <scope>NUCLEOTIDE SEQUENCE [LARGE SCALE GENOMIC DNA]</scope>
    <source>
        <strain evidence="5 6">CRXT-G-22</strain>
    </source>
</reference>
<evidence type="ECO:0000256" key="3">
    <source>
        <dbReference type="ARBA" id="ARBA00023163"/>
    </source>
</evidence>
<dbReference type="Gene3D" id="1.25.40.10">
    <property type="entry name" value="Tetratricopeptide repeat domain"/>
    <property type="match status" value="1"/>
</dbReference>
<evidence type="ECO:0000313" key="6">
    <source>
        <dbReference type="Proteomes" id="UP000516052"/>
    </source>
</evidence>
<dbReference type="PRINTS" id="PR00038">
    <property type="entry name" value="HTHLUXR"/>
</dbReference>
<evidence type="ECO:0000259" key="4">
    <source>
        <dbReference type="PROSITE" id="PS50043"/>
    </source>
</evidence>
<gene>
    <name evidence="5" type="ORF">IAG44_35555</name>
</gene>
<sequence length="482" mass="50816">MNEDPPALAAEYQRHLDAGRPEDAAQAALDIATALTLRGDDVLAAGWTGRARRLLDGRPEGVAHGRLVHLLDVEGRLDGPDLAGVIAGARRVQEIGRRHASPTLAALGVLGEGRALVRQGRLEAGTRLLDEAMLATACGEVDATAAGSIYVHLIAACTELGDLRRMIEWTQALARWSAHPPVPAPITDLSRVHQAQLLLLRGDLAGAEKEAAQVCEQLTGVHASSVAEAHYILGEVRRLRGDLSGAESAYRRAHRHGRQPQPGFALLRLAQGQAATALASIRTAPAVRDRLTRARLGAAHVEIALAAGDPSAAHAASAGLDELAAGHSTSALEAVALHARGRLALAEGRVRESLPLLRRACCHWARLDVPYEAARIRLSLVRVYRALGDTDAAALEQGAADEELARIGVARAPARGALTARETEVLALVAQGLTNREVAGALVVSEKTVARHLSNIFGKLGLASRTAAAAYAFEHGLAARRE</sequence>
<feature type="domain" description="HTH luxR-type" evidence="4">
    <location>
        <begin position="411"/>
        <end position="476"/>
    </location>
</feature>
<proteinExistence type="predicted"/>
<dbReference type="AlphaFoldDB" id="A0A7H0IN85"/>
<keyword evidence="2" id="KW-0238">DNA-binding</keyword>
<dbReference type="SUPFAM" id="SSF48452">
    <property type="entry name" value="TPR-like"/>
    <property type="match status" value="1"/>
</dbReference>
<accession>A0A7H0IN85</accession>
<dbReference type="PANTHER" id="PTHR43214:SF24">
    <property type="entry name" value="TRANSCRIPTIONAL REGULATORY PROTEIN NARL-RELATED"/>
    <property type="match status" value="1"/>
</dbReference>
<dbReference type="InterPro" id="IPR016032">
    <property type="entry name" value="Sig_transdc_resp-reg_C-effctor"/>
</dbReference>
<dbReference type="InterPro" id="IPR036388">
    <property type="entry name" value="WH-like_DNA-bd_sf"/>
</dbReference>
<dbReference type="KEGG" id="sroi:IAG44_35555"/>
<name>A0A7H0IN85_9ACTN</name>
<protein>
    <recommendedName>
        <fullName evidence="4">HTH luxR-type domain-containing protein</fullName>
    </recommendedName>
</protein>
<dbReference type="RefSeq" id="WP_187751176.1">
    <property type="nucleotide sequence ID" value="NZ_CP060828.1"/>
</dbReference>
<keyword evidence="6" id="KW-1185">Reference proteome</keyword>
<dbReference type="InterPro" id="IPR000792">
    <property type="entry name" value="Tscrpt_reg_LuxR_C"/>
</dbReference>
<dbReference type="GO" id="GO:0006355">
    <property type="term" value="P:regulation of DNA-templated transcription"/>
    <property type="evidence" value="ECO:0007669"/>
    <property type="project" value="InterPro"/>
</dbReference>
<keyword evidence="3" id="KW-0804">Transcription</keyword>
<dbReference type="Gene3D" id="1.10.10.10">
    <property type="entry name" value="Winged helix-like DNA-binding domain superfamily/Winged helix DNA-binding domain"/>
    <property type="match status" value="1"/>
</dbReference>
<evidence type="ECO:0000256" key="1">
    <source>
        <dbReference type="ARBA" id="ARBA00023015"/>
    </source>
</evidence>
<organism evidence="5 6">
    <name type="scientific">Streptomyces roseirectus</name>
    <dbReference type="NCBI Taxonomy" id="2768066"/>
    <lineage>
        <taxon>Bacteria</taxon>
        <taxon>Bacillati</taxon>
        <taxon>Actinomycetota</taxon>
        <taxon>Actinomycetes</taxon>
        <taxon>Kitasatosporales</taxon>
        <taxon>Streptomycetaceae</taxon>
        <taxon>Streptomyces</taxon>
    </lineage>
</organism>
<keyword evidence="1" id="KW-0805">Transcription regulation</keyword>
<dbReference type="InterPro" id="IPR039420">
    <property type="entry name" value="WalR-like"/>
</dbReference>
<dbReference type="PROSITE" id="PS00622">
    <property type="entry name" value="HTH_LUXR_1"/>
    <property type="match status" value="1"/>
</dbReference>
<dbReference type="PROSITE" id="PS50043">
    <property type="entry name" value="HTH_LUXR_2"/>
    <property type="match status" value="1"/>
</dbReference>
<dbReference type="GO" id="GO:0003677">
    <property type="term" value="F:DNA binding"/>
    <property type="evidence" value="ECO:0007669"/>
    <property type="project" value="UniProtKB-KW"/>
</dbReference>
<dbReference type="SUPFAM" id="SSF46894">
    <property type="entry name" value="C-terminal effector domain of the bipartite response regulators"/>
    <property type="match status" value="1"/>
</dbReference>
<dbReference type="Pfam" id="PF00196">
    <property type="entry name" value="GerE"/>
    <property type="match status" value="1"/>
</dbReference>
<evidence type="ECO:0000256" key="2">
    <source>
        <dbReference type="ARBA" id="ARBA00023125"/>
    </source>
</evidence>
<dbReference type="CDD" id="cd06170">
    <property type="entry name" value="LuxR_C_like"/>
    <property type="match status" value="1"/>
</dbReference>
<dbReference type="InterPro" id="IPR011990">
    <property type="entry name" value="TPR-like_helical_dom_sf"/>
</dbReference>
<evidence type="ECO:0000313" key="5">
    <source>
        <dbReference type="EMBL" id="QNP74251.1"/>
    </source>
</evidence>
<dbReference type="Proteomes" id="UP000516052">
    <property type="component" value="Chromosome"/>
</dbReference>
<dbReference type="SMART" id="SM00421">
    <property type="entry name" value="HTH_LUXR"/>
    <property type="match status" value="1"/>
</dbReference>
<dbReference type="EMBL" id="CP060828">
    <property type="protein sequence ID" value="QNP74251.1"/>
    <property type="molecule type" value="Genomic_DNA"/>
</dbReference>